<feature type="chain" id="PRO_5032315099" description="Glycoamylase-like domain-containing protein" evidence="1">
    <location>
        <begin position="21"/>
        <end position="454"/>
    </location>
</feature>
<organism evidence="3 4">
    <name type="scientific">Dysgonomonas hofstadii</name>
    <dbReference type="NCBI Taxonomy" id="637886"/>
    <lineage>
        <taxon>Bacteria</taxon>
        <taxon>Pseudomonadati</taxon>
        <taxon>Bacteroidota</taxon>
        <taxon>Bacteroidia</taxon>
        <taxon>Bacteroidales</taxon>
        <taxon>Dysgonomonadaceae</taxon>
        <taxon>Dysgonomonas</taxon>
    </lineage>
</organism>
<dbReference type="InterPro" id="IPR019282">
    <property type="entry name" value="Glycoamylase-like_cons_dom"/>
</dbReference>
<dbReference type="InterPro" id="IPR016883">
    <property type="entry name" value="UCP028431"/>
</dbReference>
<dbReference type="AlphaFoldDB" id="A0A840CPG8"/>
<evidence type="ECO:0000313" key="4">
    <source>
        <dbReference type="Proteomes" id="UP000555103"/>
    </source>
</evidence>
<comment type="caution">
    <text evidence="3">The sequence shown here is derived from an EMBL/GenBank/DDBJ whole genome shotgun (WGS) entry which is preliminary data.</text>
</comment>
<protein>
    <recommendedName>
        <fullName evidence="2">Glycoamylase-like domain-containing protein</fullName>
    </recommendedName>
</protein>
<dbReference type="Pfam" id="PF10091">
    <property type="entry name" value="Glycoamylase"/>
    <property type="match status" value="1"/>
</dbReference>
<dbReference type="Proteomes" id="UP000555103">
    <property type="component" value="Unassembled WGS sequence"/>
</dbReference>
<sequence length="454" mass="51401">MKKTILIMFLFLYSVSSVLADNIGKNRKMDFKNDDEFLTYIQKQYFKYIWDAALPNSGLSRVRIITNNPERDKNTITVGSSGFALAGILVGIERGFISRTKGLERIERIADFLERSDRYHGMWSHWIDDTNAKTIPFANPASKDNGGDIAESAFMAEGILCARQYFAKGNKREKALAAKLDKLWKEMEWSWYLNDENALMWHWSPNYGWEKNFPLKGYNECLAPYILGVSSPTHPLPVAAYYEGWARKGAILSDTTLYGIPTIVMHNTGKQYVGPLFWTAFSYVGFDPYGIKDKLGINYWDVNVNQVKIQRAYCIENPKGFPGYGADCWGFSAGYSVKGYKAHNTKTDYGAITPSGTIAAMPYAPKEIMVALKHFYFDLGDNLWGPYGFYDAYIPASNSVVNDYLGNNQCAVVPMIENHRSGMLWKLFMSAPEIKNGLEKLGFTKDISKDNLPD</sequence>
<dbReference type="PIRSF" id="PIRSF028431">
    <property type="entry name" value="UCP028431"/>
    <property type="match status" value="1"/>
</dbReference>
<evidence type="ECO:0000259" key="2">
    <source>
        <dbReference type="Pfam" id="PF10091"/>
    </source>
</evidence>
<evidence type="ECO:0000256" key="1">
    <source>
        <dbReference type="SAM" id="SignalP"/>
    </source>
</evidence>
<keyword evidence="1" id="KW-0732">Signal</keyword>
<dbReference type="Gene3D" id="1.50.10.140">
    <property type="match status" value="1"/>
</dbReference>
<keyword evidence="4" id="KW-1185">Reference proteome</keyword>
<proteinExistence type="predicted"/>
<accession>A0A840CPG8</accession>
<dbReference type="RefSeq" id="WP_183306395.1">
    <property type="nucleotide sequence ID" value="NZ_JACIEP010000004.1"/>
</dbReference>
<dbReference type="EMBL" id="JACIEP010000004">
    <property type="protein sequence ID" value="MBB4035454.1"/>
    <property type="molecule type" value="Genomic_DNA"/>
</dbReference>
<gene>
    <name evidence="3" type="ORF">GGR21_001347</name>
</gene>
<reference evidence="3 4" key="1">
    <citation type="submission" date="2020-08" db="EMBL/GenBank/DDBJ databases">
        <title>Genomic Encyclopedia of Type Strains, Phase IV (KMG-IV): sequencing the most valuable type-strain genomes for metagenomic binning, comparative biology and taxonomic classification.</title>
        <authorList>
            <person name="Goeker M."/>
        </authorList>
    </citation>
    <scope>NUCLEOTIDE SEQUENCE [LARGE SCALE GENOMIC DNA]</scope>
    <source>
        <strain evidence="3 4">DSM 104969</strain>
    </source>
</reference>
<name>A0A840CPG8_9BACT</name>
<evidence type="ECO:0000313" key="3">
    <source>
        <dbReference type="EMBL" id="MBB4035454.1"/>
    </source>
</evidence>
<feature type="signal peptide" evidence="1">
    <location>
        <begin position="1"/>
        <end position="20"/>
    </location>
</feature>
<feature type="domain" description="Glycoamylase-like" evidence="2">
    <location>
        <begin position="212"/>
        <end position="431"/>
    </location>
</feature>